<proteinExistence type="predicted"/>
<sequence length="114" mass="12637">MTFLRILYVDSDIKRQELVKAAIRKEHPEHDVFVSPSLPLAKSKLDYEGPFDLVILASSVDEPRSGDGLLFAHSLHLSNQKVVTLTPGDKGIKGIPRVSFNSPTMLEELVALLK</sequence>
<gene>
    <name evidence="1" type="ORF">A3H26_04020</name>
</gene>
<dbReference type="STRING" id="1802630.A3H26_04020"/>
<accession>A0A1F4VL39</accession>
<dbReference type="EMBL" id="MEVN01000009">
    <property type="protein sequence ID" value="OGC57598.1"/>
    <property type="molecule type" value="Genomic_DNA"/>
</dbReference>
<evidence type="ECO:0000313" key="2">
    <source>
        <dbReference type="Proteomes" id="UP000177763"/>
    </source>
</evidence>
<reference evidence="1 2" key="1">
    <citation type="journal article" date="2016" name="Nat. Commun.">
        <title>Thousands of microbial genomes shed light on interconnected biogeochemical processes in an aquifer system.</title>
        <authorList>
            <person name="Anantharaman K."/>
            <person name="Brown C.T."/>
            <person name="Hug L.A."/>
            <person name="Sharon I."/>
            <person name="Castelle C.J."/>
            <person name="Probst A.J."/>
            <person name="Thomas B.C."/>
            <person name="Singh A."/>
            <person name="Wilkins M.J."/>
            <person name="Karaoz U."/>
            <person name="Brodie E.L."/>
            <person name="Williams K.H."/>
            <person name="Hubbard S.S."/>
            <person name="Banfield J.F."/>
        </authorList>
    </citation>
    <scope>NUCLEOTIDE SEQUENCE [LARGE SCALE GENOMIC DNA]</scope>
</reference>
<comment type="caution">
    <text evidence="1">The sequence shown here is derived from an EMBL/GenBank/DDBJ whole genome shotgun (WGS) entry which is preliminary data.</text>
</comment>
<dbReference type="Proteomes" id="UP000177763">
    <property type="component" value="Unassembled WGS sequence"/>
</dbReference>
<dbReference type="AlphaFoldDB" id="A0A1F4VL39"/>
<protein>
    <recommendedName>
        <fullName evidence="3">Response regulatory domain-containing protein</fullName>
    </recommendedName>
</protein>
<organism evidence="1 2">
    <name type="scientific">candidate division WWE3 bacterium RIFCSPLOWO2_12_FULL_36_10</name>
    <dbReference type="NCBI Taxonomy" id="1802630"/>
    <lineage>
        <taxon>Bacteria</taxon>
        <taxon>Katanobacteria</taxon>
    </lineage>
</organism>
<evidence type="ECO:0000313" key="1">
    <source>
        <dbReference type="EMBL" id="OGC57598.1"/>
    </source>
</evidence>
<name>A0A1F4VL39_UNCKA</name>
<evidence type="ECO:0008006" key="3">
    <source>
        <dbReference type="Google" id="ProtNLM"/>
    </source>
</evidence>